<dbReference type="NCBIfam" id="TIGR01571">
    <property type="entry name" value="A_thal_Cys_rich"/>
    <property type="match status" value="1"/>
</dbReference>
<feature type="transmembrane region" description="Helical" evidence="1">
    <location>
        <begin position="96"/>
        <end position="115"/>
    </location>
</feature>
<dbReference type="Proteomes" id="UP001189122">
    <property type="component" value="Unassembled WGS sequence"/>
</dbReference>
<keyword evidence="3" id="KW-1185">Reference proteome</keyword>
<protein>
    <submittedName>
        <fullName evidence="2">Uncharacterized protein</fullName>
    </submittedName>
</protein>
<accession>A0A7I8J2A8</accession>
<dbReference type="PANTHER" id="PTHR15907">
    <property type="entry name" value="DUF614 FAMILY PROTEIN-RELATED"/>
    <property type="match status" value="1"/>
</dbReference>
<gene>
    <name evidence="2" type="ORF">SI7747_08010687</name>
</gene>
<sequence>MNNPGKQSDGYPPPPSVGIPAAGVNQYYKPPERLPRPLQVESQTTLTPWSTGLCQCCDDVGNCKPLLHDLLVPCVTFGKIAEIVDRGSSSCGTSGALYGLILCVTGCSCMFSCFYRTRLRSQYSLPEGSCPDCLVHCCCESCALCQEYRELKNRGFDMDIGWVGNMERQPRGVNVPPPVVGGMVR</sequence>
<name>A0A7I8J2A8_SPIIN</name>
<dbReference type="EMBL" id="LR743595">
    <property type="protein sequence ID" value="CAA2624877.1"/>
    <property type="molecule type" value="Genomic_DNA"/>
</dbReference>
<proteinExistence type="predicted"/>
<dbReference type="Pfam" id="PF04749">
    <property type="entry name" value="PLAC8"/>
    <property type="match status" value="1"/>
</dbReference>
<reference evidence="2 3" key="1">
    <citation type="submission" date="2019-12" db="EMBL/GenBank/DDBJ databases">
        <authorList>
            <person name="Scholz U."/>
            <person name="Mascher M."/>
            <person name="Fiebig A."/>
        </authorList>
    </citation>
    <scope>NUCLEOTIDE SEQUENCE</scope>
</reference>
<dbReference type="InterPro" id="IPR006461">
    <property type="entry name" value="PLAC_motif_containing"/>
</dbReference>
<keyword evidence="1" id="KW-0812">Transmembrane</keyword>
<evidence type="ECO:0000313" key="2">
    <source>
        <dbReference type="EMBL" id="CAA2624877.1"/>
    </source>
</evidence>
<dbReference type="EMBL" id="CACRZD030000008">
    <property type="protein sequence ID" value="CAA6664298.1"/>
    <property type="molecule type" value="Genomic_DNA"/>
</dbReference>
<keyword evidence="1" id="KW-0472">Membrane</keyword>
<organism evidence="2">
    <name type="scientific">Spirodela intermedia</name>
    <name type="common">Intermediate duckweed</name>
    <dbReference type="NCBI Taxonomy" id="51605"/>
    <lineage>
        <taxon>Eukaryota</taxon>
        <taxon>Viridiplantae</taxon>
        <taxon>Streptophyta</taxon>
        <taxon>Embryophyta</taxon>
        <taxon>Tracheophyta</taxon>
        <taxon>Spermatophyta</taxon>
        <taxon>Magnoliopsida</taxon>
        <taxon>Liliopsida</taxon>
        <taxon>Araceae</taxon>
        <taxon>Lemnoideae</taxon>
        <taxon>Spirodela</taxon>
    </lineage>
</organism>
<evidence type="ECO:0000256" key="1">
    <source>
        <dbReference type="SAM" id="Phobius"/>
    </source>
</evidence>
<dbReference type="AlphaFoldDB" id="A0A7I8J2A8"/>
<evidence type="ECO:0000313" key="3">
    <source>
        <dbReference type="Proteomes" id="UP001189122"/>
    </source>
</evidence>
<keyword evidence="1" id="KW-1133">Transmembrane helix</keyword>